<dbReference type="Gene3D" id="3.40.50.1000">
    <property type="entry name" value="HAD superfamily/HAD-like"/>
    <property type="match status" value="1"/>
</dbReference>
<dbReference type="SFLD" id="SFLDS00003">
    <property type="entry name" value="Haloacid_Dehalogenase"/>
    <property type="match status" value="1"/>
</dbReference>
<comment type="caution">
    <text evidence="5">The sequence shown here is derived from an EMBL/GenBank/DDBJ whole genome shotgun (WGS) entry which is preliminary data.</text>
</comment>
<dbReference type="InterPro" id="IPR036412">
    <property type="entry name" value="HAD-like_sf"/>
</dbReference>
<keyword evidence="6" id="KW-1185">Reference proteome</keyword>
<dbReference type="GO" id="GO:0016787">
    <property type="term" value="F:hydrolase activity"/>
    <property type="evidence" value="ECO:0007669"/>
    <property type="project" value="UniProtKB-KW"/>
</dbReference>
<accession>A0ABT9YV00</accession>
<dbReference type="NCBIfam" id="TIGR01549">
    <property type="entry name" value="HAD-SF-IA-v1"/>
    <property type="match status" value="1"/>
</dbReference>
<keyword evidence="3 5" id="KW-0378">Hydrolase</keyword>
<evidence type="ECO:0000256" key="2">
    <source>
        <dbReference type="ARBA" id="ARBA00022723"/>
    </source>
</evidence>
<dbReference type="EMBL" id="JAUSTZ010000001">
    <property type="protein sequence ID" value="MDQ0223757.1"/>
    <property type="molecule type" value="Genomic_DNA"/>
</dbReference>
<name>A0ABT9YV00_9BACI</name>
<evidence type="ECO:0000256" key="1">
    <source>
        <dbReference type="ARBA" id="ARBA00001946"/>
    </source>
</evidence>
<sequence>MLYNLPDAEAIFFDLDDTLYDQLLPFQSALKYAKLQIDPANYEVIYKRVRFYSDLLWKSYTKGELTIEQVRSERLKCALREFEIDLSNEQAIEIQERYQYEQKVIELFPHVKSIIKELQNQDKVVGIITNGPVEHQMSKIIALQLDRIISNELIFISDGIGLTKPDKRVFEYVQKQVKISAGKCLYIGDTWENDIAPPIEAGWKSIWFNYRNRKPQSHHQPSLVIKEYDEIIKKILSR</sequence>
<evidence type="ECO:0000313" key="6">
    <source>
        <dbReference type="Proteomes" id="UP001232245"/>
    </source>
</evidence>
<dbReference type="InterPro" id="IPR023198">
    <property type="entry name" value="PGP-like_dom2"/>
</dbReference>
<evidence type="ECO:0000256" key="4">
    <source>
        <dbReference type="ARBA" id="ARBA00022842"/>
    </source>
</evidence>
<dbReference type="Gene3D" id="1.10.150.240">
    <property type="entry name" value="Putative phosphatase, domain 2"/>
    <property type="match status" value="1"/>
</dbReference>
<dbReference type="InterPro" id="IPR051400">
    <property type="entry name" value="HAD-like_hydrolase"/>
</dbReference>
<comment type="cofactor">
    <cofactor evidence="1">
        <name>Mg(2+)</name>
        <dbReference type="ChEBI" id="CHEBI:18420"/>
    </cofactor>
</comment>
<dbReference type="InterPro" id="IPR006439">
    <property type="entry name" value="HAD-SF_hydro_IA"/>
</dbReference>
<dbReference type="InterPro" id="IPR023214">
    <property type="entry name" value="HAD_sf"/>
</dbReference>
<reference evidence="5 6" key="1">
    <citation type="submission" date="2023-07" db="EMBL/GenBank/DDBJ databases">
        <title>Genomic Encyclopedia of Type Strains, Phase IV (KMG-IV): sequencing the most valuable type-strain genomes for metagenomic binning, comparative biology and taxonomic classification.</title>
        <authorList>
            <person name="Goeker M."/>
        </authorList>
    </citation>
    <scope>NUCLEOTIDE SEQUENCE [LARGE SCALE GENOMIC DNA]</scope>
    <source>
        <strain evidence="5 6">DSM 17723</strain>
    </source>
</reference>
<dbReference type="PRINTS" id="PR00413">
    <property type="entry name" value="HADHALOGNASE"/>
</dbReference>
<evidence type="ECO:0000256" key="3">
    <source>
        <dbReference type="ARBA" id="ARBA00022801"/>
    </source>
</evidence>
<organism evidence="5 6">
    <name type="scientific">Metabacillus niabensis</name>
    <dbReference type="NCBI Taxonomy" id="324854"/>
    <lineage>
        <taxon>Bacteria</taxon>
        <taxon>Bacillati</taxon>
        <taxon>Bacillota</taxon>
        <taxon>Bacilli</taxon>
        <taxon>Bacillales</taxon>
        <taxon>Bacillaceae</taxon>
        <taxon>Metabacillus</taxon>
    </lineage>
</organism>
<dbReference type="PANTHER" id="PTHR46470">
    <property type="entry name" value="N-ACYLNEURAMINATE-9-PHOSPHATASE"/>
    <property type="match status" value="1"/>
</dbReference>
<dbReference type="PANTHER" id="PTHR46470:SF2">
    <property type="entry name" value="GLYCERALDEHYDE 3-PHOSPHATE PHOSPHATASE"/>
    <property type="match status" value="1"/>
</dbReference>
<dbReference type="Pfam" id="PF00702">
    <property type="entry name" value="Hydrolase"/>
    <property type="match status" value="1"/>
</dbReference>
<keyword evidence="2" id="KW-0479">Metal-binding</keyword>
<keyword evidence="4" id="KW-0460">Magnesium</keyword>
<proteinExistence type="predicted"/>
<protein>
    <submittedName>
        <fullName evidence="5">Hydrolase of the HAD superfamily</fullName>
    </submittedName>
</protein>
<dbReference type="Proteomes" id="UP001232245">
    <property type="component" value="Unassembled WGS sequence"/>
</dbReference>
<dbReference type="RefSeq" id="WP_174880565.1">
    <property type="nucleotide sequence ID" value="NZ_CADEPK010000211.1"/>
</dbReference>
<evidence type="ECO:0000313" key="5">
    <source>
        <dbReference type="EMBL" id="MDQ0223757.1"/>
    </source>
</evidence>
<gene>
    <name evidence="5" type="ORF">J2S02_000079</name>
</gene>
<dbReference type="SUPFAM" id="SSF56784">
    <property type="entry name" value="HAD-like"/>
    <property type="match status" value="1"/>
</dbReference>
<dbReference type="SFLD" id="SFLDG01129">
    <property type="entry name" value="C1.5:_HAD__Beta-PGM__Phosphata"/>
    <property type="match status" value="1"/>
</dbReference>